<dbReference type="AlphaFoldDB" id="A0A443IEZ4"/>
<dbReference type="GO" id="GO:0005524">
    <property type="term" value="F:ATP binding"/>
    <property type="evidence" value="ECO:0007669"/>
    <property type="project" value="UniProtKB-KW"/>
</dbReference>
<name>A0A443IEZ4_9GAMM</name>
<reference evidence="9 10" key="1">
    <citation type="submission" date="2014-04" db="EMBL/GenBank/DDBJ databases">
        <title>Draft genome sequence of Pantoea beijingensis strain LMG 27579, an emerging pathogen to Pleurotus eryngii with potential industrial application.</title>
        <authorList>
            <person name="Xu F."/>
            <person name="Liu Y."/>
            <person name="Wang S."/>
            <person name="Yin Y."/>
            <person name="Ma Y."/>
            <person name="Zhao S."/>
            <person name="Rong C."/>
        </authorList>
    </citation>
    <scope>NUCLEOTIDE SEQUENCE [LARGE SCALE GENOMIC DNA]</scope>
    <source>
        <strain evidence="9 10">LMG 27579</strain>
    </source>
</reference>
<keyword evidence="2" id="KW-0808">Transferase</keyword>
<keyword evidence="10" id="KW-1185">Reference proteome</keyword>
<dbReference type="InterPro" id="IPR031475">
    <property type="entry name" value="NBD_C"/>
</dbReference>
<dbReference type="RefSeq" id="WP_128176573.1">
    <property type="nucleotide sequence ID" value="NZ_CP071409.1"/>
</dbReference>
<dbReference type="Gene3D" id="3.40.50.10840">
    <property type="entry name" value="Putative sugar-binding, N-terminal domain"/>
    <property type="match status" value="1"/>
</dbReference>
<dbReference type="Gene3D" id="3.40.980.20">
    <property type="entry name" value="Four-carbon acid sugar kinase, nucleotide binding domain"/>
    <property type="match status" value="1"/>
</dbReference>
<evidence type="ECO:0000256" key="3">
    <source>
        <dbReference type="ARBA" id="ARBA00022741"/>
    </source>
</evidence>
<dbReference type="Pfam" id="PF07005">
    <property type="entry name" value="SBD_N"/>
    <property type="match status" value="1"/>
</dbReference>
<protein>
    <submittedName>
        <fullName evidence="9">Type III effector</fullName>
    </submittedName>
</protein>
<evidence type="ECO:0000259" key="8">
    <source>
        <dbReference type="Pfam" id="PF17042"/>
    </source>
</evidence>
<evidence type="ECO:0000313" key="10">
    <source>
        <dbReference type="Proteomes" id="UP000288794"/>
    </source>
</evidence>
<dbReference type="InterPro" id="IPR037051">
    <property type="entry name" value="4-carb_acid_sugar_kinase_N_sf"/>
</dbReference>
<keyword evidence="6" id="KW-0119">Carbohydrate metabolism</keyword>
<gene>
    <name evidence="9" type="ORF">ED28_07105</name>
</gene>
<evidence type="ECO:0000256" key="1">
    <source>
        <dbReference type="ARBA" id="ARBA00005715"/>
    </source>
</evidence>
<dbReference type="SUPFAM" id="SSF142764">
    <property type="entry name" value="YgbK-like"/>
    <property type="match status" value="1"/>
</dbReference>
<organism evidence="9 10">
    <name type="scientific">[Pantoea] beijingensis</name>
    <dbReference type="NCBI Taxonomy" id="1324864"/>
    <lineage>
        <taxon>Bacteria</taxon>
        <taxon>Pseudomonadati</taxon>
        <taxon>Pseudomonadota</taxon>
        <taxon>Gammaproteobacteria</taxon>
        <taxon>Enterobacterales</taxon>
        <taxon>Erwiniaceae</taxon>
        <taxon>Erwinia</taxon>
    </lineage>
</organism>
<evidence type="ECO:0000256" key="2">
    <source>
        <dbReference type="ARBA" id="ARBA00022679"/>
    </source>
</evidence>
<feature type="domain" description="Four-carbon acid sugar kinase nucleotide binding" evidence="8">
    <location>
        <begin position="278"/>
        <end position="455"/>
    </location>
</feature>
<keyword evidence="3" id="KW-0547">Nucleotide-binding</keyword>
<dbReference type="Proteomes" id="UP000288794">
    <property type="component" value="Unassembled WGS sequence"/>
</dbReference>
<comment type="similarity">
    <text evidence="1">Belongs to the four-carbon acid sugar kinase family.</text>
</comment>
<evidence type="ECO:0000313" key="9">
    <source>
        <dbReference type="EMBL" id="RWR02626.1"/>
    </source>
</evidence>
<dbReference type="InterPro" id="IPR010737">
    <property type="entry name" value="4-carb_acid_sugar_kinase_N"/>
</dbReference>
<evidence type="ECO:0000256" key="6">
    <source>
        <dbReference type="ARBA" id="ARBA00023277"/>
    </source>
</evidence>
<dbReference type="GO" id="GO:0016301">
    <property type="term" value="F:kinase activity"/>
    <property type="evidence" value="ECO:0007669"/>
    <property type="project" value="UniProtKB-KW"/>
</dbReference>
<proteinExistence type="inferred from homology"/>
<dbReference type="InterPro" id="IPR042213">
    <property type="entry name" value="NBD_C_sf"/>
</dbReference>
<evidence type="ECO:0000256" key="4">
    <source>
        <dbReference type="ARBA" id="ARBA00022777"/>
    </source>
</evidence>
<keyword evidence="5" id="KW-0067">ATP-binding</keyword>
<dbReference type="Pfam" id="PF17042">
    <property type="entry name" value="NBD_C"/>
    <property type="match status" value="1"/>
</dbReference>
<keyword evidence="4" id="KW-0418">Kinase</keyword>
<feature type="domain" description="Four-carbon acid sugar kinase N-terminal" evidence="7">
    <location>
        <begin position="11"/>
        <end position="251"/>
    </location>
</feature>
<sequence length="467" mass="49841">MSCNHVPTLRLVFYGDDFTGSSDSLEVLAAAGMKCALFLTPPSPALLRSLGEFDAIGIAGDSRSMSPADMDAELTGVFEAIKSLSPAIVHYKVCSTFDSAPDVGSIGHAIGIASAVFGKRSVPVIAGNPALKRYCAFGNLYAHSRTDNAVHRIDRHPVMSLHPITPMHESDLARHIQMQKDMTFATIDICQLDAERDLVALTNTLSNDHEAILIDGVTTKHLTQAGEILDRISRDHAPLFVVGSSGVEYGLTQYWRANGEPGTDADACPRLKPAKQVLVVSGSASPLSWIQIDSALQAGYVEFAVDAAALLAEVTREATEALVIDSVVRALKDGSSVLIHTAKGSDDPRIKDMINLMIAKGKTLEEAKVQGGKLLAMKMGGIVKNILKQYRPDRLVISGGDTSSQVTKVLAPDALKIESLFSPGAPLCKALSSQPFLSELEIALKGGQMGDHDYFVKAMKGNVPPKN</sequence>
<evidence type="ECO:0000256" key="5">
    <source>
        <dbReference type="ARBA" id="ARBA00022840"/>
    </source>
</evidence>
<dbReference type="EMBL" id="JMEE01000011">
    <property type="protein sequence ID" value="RWR02626.1"/>
    <property type="molecule type" value="Genomic_DNA"/>
</dbReference>
<accession>A0A443IEZ4</accession>
<comment type="caution">
    <text evidence="9">The sequence shown here is derived from an EMBL/GenBank/DDBJ whole genome shotgun (WGS) entry which is preliminary data.</text>
</comment>
<evidence type="ECO:0000259" key="7">
    <source>
        <dbReference type="Pfam" id="PF07005"/>
    </source>
</evidence>